<dbReference type="InterPro" id="IPR001296">
    <property type="entry name" value="Glyco_trans_1"/>
</dbReference>
<dbReference type="EMBL" id="JAUFQU010000001">
    <property type="protein sequence ID" value="MDN3707768.1"/>
    <property type="molecule type" value="Genomic_DNA"/>
</dbReference>
<accession>A0ABT8CVU6</accession>
<proteinExistence type="predicted"/>
<organism evidence="2 3">
    <name type="scientific">Paenimyroides ceti</name>
    <dbReference type="NCBI Taxonomy" id="395087"/>
    <lineage>
        <taxon>Bacteria</taxon>
        <taxon>Pseudomonadati</taxon>
        <taxon>Bacteroidota</taxon>
        <taxon>Flavobacteriia</taxon>
        <taxon>Flavobacteriales</taxon>
        <taxon>Flavobacteriaceae</taxon>
        <taxon>Paenimyroides</taxon>
    </lineage>
</organism>
<reference evidence="3" key="1">
    <citation type="journal article" date="2019" name="Int. J. Syst. Evol. Microbiol.">
        <title>The Global Catalogue of Microorganisms (GCM) 10K type strain sequencing project: providing services to taxonomists for standard genome sequencing and annotation.</title>
        <authorList>
            <consortium name="The Broad Institute Genomics Platform"/>
            <consortium name="The Broad Institute Genome Sequencing Center for Infectious Disease"/>
            <person name="Wu L."/>
            <person name="Ma J."/>
        </authorList>
    </citation>
    <scope>NUCLEOTIDE SEQUENCE [LARGE SCALE GENOMIC DNA]</scope>
    <source>
        <strain evidence="3">CECT 7184</strain>
    </source>
</reference>
<evidence type="ECO:0000259" key="1">
    <source>
        <dbReference type="Pfam" id="PF00534"/>
    </source>
</evidence>
<dbReference type="Pfam" id="PF00534">
    <property type="entry name" value="Glycos_transf_1"/>
    <property type="match status" value="1"/>
</dbReference>
<dbReference type="SUPFAM" id="SSF53756">
    <property type="entry name" value="UDP-Glycosyltransferase/glycogen phosphorylase"/>
    <property type="match status" value="1"/>
</dbReference>
<name>A0ABT8CVU6_9FLAO</name>
<dbReference type="GO" id="GO:0016757">
    <property type="term" value="F:glycosyltransferase activity"/>
    <property type="evidence" value="ECO:0007669"/>
    <property type="project" value="UniProtKB-KW"/>
</dbReference>
<protein>
    <submittedName>
        <fullName evidence="2">Glycosyltransferase</fullName>
        <ecNumber evidence="2">2.4.-.-</ecNumber>
    </submittedName>
</protein>
<dbReference type="RefSeq" id="WP_290364754.1">
    <property type="nucleotide sequence ID" value="NZ_JAUFQU010000001.1"/>
</dbReference>
<feature type="domain" description="Glycosyl transferase family 1" evidence="1">
    <location>
        <begin position="22"/>
        <end position="175"/>
    </location>
</feature>
<sequence length="203" mass="23169">MDHRFDVIYNGIDAEKFLNCDENIRKELNIPEEAFVIGHVGRYAREKNHNAVFEVAQKICSQHKDVYFILCGKGVDVAFSEKIKDLKLSNQIIALGYRKDVVKILNSMNAFYFPSFSEGQPNALIEALIAGLPFVASDIDPILETIPKSHYSYLVAPEDTQKAITILTTFYNNKNSGNLPDLKNWAIKNYNPNILFQKFYNKL</sequence>
<dbReference type="EC" id="2.4.-.-" evidence="2"/>
<keyword evidence="2" id="KW-0808">Transferase</keyword>
<dbReference type="Gene3D" id="3.40.50.2000">
    <property type="entry name" value="Glycogen Phosphorylase B"/>
    <property type="match status" value="1"/>
</dbReference>
<keyword evidence="3" id="KW-1185">Reference proteome</keyword>
<keyword evidence="2" id="KW-0328">Glycosyltransferase</keyword>
<gene>
    <name evidence="2" type="ORF">QW060_11665</name>
</gene>
<comment type="caution">
    <text evidence="2">The sequence shown here is derived from an EMBL/GenBank/DDBJ whole genome shotgun (WGS) entry which is preliminary data.</text>
</comment>
<evidence type="ECO:0000313" key="3">
    <source>
        <dbReference type="Proteomes" id="UP001242368"/>
    </source>
</evidence>
<dbReference type="PANTHER" id="PTHR12526">
    <property type="entry name" value="GLYCOSYLTRANSFERASE"/>
    <property type="match status" value="1"/>
</dbReference>
<evidence type="ECO:0000313" key="2">
    <source>
        <dbReference type="EMBL" id="MDN3707768.1"/>
    </source>
</evidence>
<dbReference type="Proteomes" id="UP001242368">
    <property type="component" value="Unassembled WGS sequence"/>
</dbReference>